<feature type="region of interest" description="Disordered" evidence="1">
    <location>
        <begin position="33"/>
        <end position="59"/>
    </location>
</feature>
<dbReference type="Pfam" id="PF10646">
    <property type="entry name" value="Germane"/>
    <property type="match status" value="1"/>
</dbReference>
<proteinExistence type="predicted"/>
<evidence type="ECO:0000256" key="2">
    <source>
        <dbReference type="SAM" id="SignalP"/>
    </source>
</evidence>
<dbReference type="InterPro" id="IPR019606">
    <property type="entry name" value="GerMN"/>
</dbReference>
<dbReference type="EMBL" id="OMOF01000204">
    <property type="protein sequence ID" value="SPF43341.1"/>
    <property type="molecule type" value="Genomic_DNA"/>
</dbReference>
<dbReference type="OrthoDB" id="9809406at2"/>
<keyword evidence="2" id="KW-0732">Signal</keyword>
<organism evidence="4 5">
    <name type="scientific">Candidatus Desulfosporosinus infrequens</name>
    <dbReference type="NCBI Taxonomy" id="2043169"/>
    <lineage>
        <taxon>Bacteria</taxon>
        <taxon>Bacillati</taxon>
        <taxon>Bacillota</taxon>
        <taxon>Clostridia</taxon>
        <taxon>Eubacteriales</taxon>
        <taxon>Desulfitobacteriaceae</taxon>
        <taxon>Desulfosporosinus</taxon>
    </lineage>
</organism>
<reference evidence="5" key="1">
    <citation type="submission" date="2018-02" db="EMBL/GenBank/DDBJ databases">
        <authorList>
            <person name="Hausmann B."/>
        </authorList>
    </citation>
    <scope>NUCLEOTIDE SEQUENCE [LARGE SCALE GENOMIC DNA]</scope>
    <source>
        <strain evidence="5">Peat soil MAG SbF1</strain>
    </source>
</reference>
<evidence type="ECO:0000256" key="1">
    <source>
        <dbReference type="SAM" id="MobiDB-lite"/>
    </source>
</evidence>
<feature type="chain" id="PRO_5039099822" evidence="2">
    <location>
        <begin position="30"/>
        <end position="200"/>
    </location>
</feature>
<feature type="signal peptide" evidence="2">
    <location>
        <begin position="1"/>
        <end position="29"/>
    </location>
</feature>
<dbReference type="PROSITE" id="PS51257">
    <property type="entry name" value="PROKAR_LIPOPROTEIN"/>
    <property type="match status" value="1"/>
</dbReference>
<feature type="domain" description="GerMN" evidence="3">
    <location>
        <begin position="94"/>
        <end position="180"/>
    </location>
</feature>
<feature type="compositionally biased region" description="Low complexity" evidence="1">
    <location>
        <begin position="33"/>
        <end position="48"/>
    </location>
</feature>
<gene>
    <name evidence="4" type="primary">gerM</name>
    <name evidence="4" type="ORF">SBF1_2820012</name>
</gene>
<evidence type="ECO:0000313" key="5">
    <source>
        <dbReference type="Proteomes" id="UP000238916"/>
    </source>
</evidence>
<name>A0A2U3KUL4_9FIRM</name>
<dbReference type="SMART" id="SM00909">
    <property type="entry name" value="Germane"/>
    <property type="match status" value="1"/>
</dbReference>
<evidence type="ECO:0000259" key="3">
    <source>
        <dbReference type="SMART" id="SM00909"/>
    </source>
</evidence>
<sequence>MLKHTSKMLILTLVSVLLICTFLTGCNSAKTTTAKASDTTTAPVTATTPPSPPVSNLPDNTPHSVKVTLYFPNADASGLIPTDRTVVVADQEIIKAMFSELASPPPGIQNPLPKGTTLLSASVKDDVATIDLSTEFRKNFGGGSTGEQMTMYSIVDTLTTLPDVHSVQFLLDGKKLDGILGNLDTSTPLKRDDSLIIKSN</sequence>
<accession>A0A2U3KUL4</accession>
<dbReference type="Proteomes" id="UP000238916">
    <property type="component" value="Unassembled WGS sequence"/>
</dbReference>
<dbReference type="AlphaFoldDB" id="A0A2U3KUL4"/>
<protein>
    <submittedName>
        <fullName evidence="4">Spore germination protein GerM</fullName>
    </submittedName>
</protein>
<evidence type="ECO:0000313" key="4">
    <source>
        <dbReference type="EMBL" id="SPF43341.1"/>
    </source>
</evidence>